<keyword evidence="9" id="KW-1185">Reference proteome</keyword>
<reference evidence="8" key="1">
    <citation type="submission" date="2022-03" db="EMBL/GenBank/DDBJ databases">
        <authorList>
            <person name="Santos J.D.N."/>
            <person name="Kallscheuer N."/>
            <person name="Jogler C."/>
            <person name="Lage O.M."/>
        </authorList>
    </citation>
    <scope>NUCLEOTIDE SEQUENCE</scope>
    <source>
        <strain evidence="8">M600PL45_2</strain>
    </source>
</reference>
<evidence type="ECO:0000259" key="6">
    <source>
        <dbReference type="Pfam" id="PF02852"/>
    </source>
</evidence>
<keyword evidence="4" id="KW-0274">FAD</keyword>
<dbReference type="EMBL" id="JAKWJU010000002">
    <property type="protein sequence ID" value="MCH6163638.1"/>
    <property type="molecule type" value="Genomic_DNA"/>
</dbReference>
<evidence type="ECO:0000313" key="8">
    <source>
        <dbReference type="EMBL" id="MCH6163638.1"/>
    </source>
</evidence>
<reference evidence="8" key="2">
    <citation type="journal article" date="2023" name="Int. J. Syst. Evol. Microbiol.">
        <title>Streptomyces marispadix sp. nov., isolated from marine beach sediment of the Northern Coast of Portugal.</title>
        <authorList>
            <person name="dos Santos J.D.N."/>
            <person name="Vitorino I.R."/>
            <person name="Kallscheuer N."/>
            <person name="Srivastava A."/>
            <person name="Krautwurst S."/>
            <person name="Marz M."/>
            <person name="Jogler C."/>
            <person name="Lobo Da Cunha A."/>
            <person name="Catita J."/>
            <person name="Goncalves H."/>
            <person name="Gonzalez I."/>
            <person name="Reyes F."/>
            <person name="Lage O.M."/>
        </authorList>
    </citation>
    <scope>NUCLEOTIDE SEQUENCE</scope>
    <source>
        <strain evidence="8">M600PL45_2</strain>
    </source>
</reference>
<evidence type="ECO:0000256" key="1">
    <source>
        <dbReference type="ARBA" id="ARBA00001974"/>
    </source>
</evidence>
<evidence type="ECO:0000259" key="7">
    <source>
        <dbReference type="Pfam" id="PF07992"/>
    </source>
</evidence>
<evidence type="ECO:0000313" key="9">
    <source>
        <dbReference type="Proteomes" id="UP001166784"/>
    </source>
</evidence>
<dbReference type="InterPro" id="IPR023753">
    <property type="entry name" value="FAD/NAD-binding_dom"/>
</dbReference>
<proteinExistence type="inferred from homology"/>
<dbReference type="RefSeq" id="WP_241062515.1">
    <property type="nucleotide sequence ID" value="NZ_JAKWJU010000002.1"/>
</dbReference>
<dbReference type="PANTHER" id="PTHR22912">
    <property type="entry name" value="DISULFIDE OXIDOREDUCTASE"/>
    <property type="match status" value="1"/>
</dbReference>
<dbReference type="PANTHER" id="PTHR22912:SF151">
    <property type="entry name" value="DIHYDROLIPOYL DEHYDROGENASE, MITOCHONDRIAL"/>
    <property type="match status" value="1"/>
</dbReference>
<feature type="domain" description="FAD/NAD(P)-binding" evidence="7">
    <location>
        <begin position="19"/>
        <end position="336"/>
    </location>
</feature>
<gene>
    <name evidence="8" type="ORF">MMA15_25540</name>
</gene>
<dbReference type="Pfam" id="PF02852">
    <property type="entry name" value="Pyr_redox_dim"/>
    <property type="match status" value="1"/>
</dbReference>
<dbReference type="InterPro" id="IPR050151">
    <property type="entry name" value="Class-I_Pyr_Nuc-Dis_Oxidored"/>
</dbReference>
<organism evidence="8 9">
    <name type="scientific">Streptomyces marispadix</name>
    <dbReference type="NCBI Taxonomy" id="2922868"/>
    <lineage>
        <taxon>Bacteria</taxon>
        <taxon>Bacillati</taxon>
        <taxon>Actinomycetota</taxon>
        <taxon>Actinomycetes</taxon>
        <taxon>Kitasatosporales</taxon>
        <taxon>Streptomycetaceae</taxon>
        <taxon>Streptomyces</taxon>
    </lineage>
</organism>
<comment type="cofactor">
    <cofactor evidence="1">
        <name>FAD</name>
        <dbReference type="ChEBI" id="CHEBI:57692"/>
    </cofactor>
</comment>
<dbReference type="InterPro" id="IPR004099">
    <property type="entry name" value="Pyr_nucl-diS_OxRdtase_dimer"/>
</dbReference>
<name>A0ABS9T508_9ACTN</name>
<evidence type="ECO:0000256" key="2">
    <source>
        <dbReference type="ARBA" id="ARBA00007532"/>
    </source>
</evidence>
<dbReference type="InterPro" id="IPR036188">
    <property type="entry name" value="FAD/NAD-bd_sf"/>
</dbReference>
<dbReference type="PIRSF" id="PIRSF000350">
    <property type="entry name" value="Mercury_reductase_MerA"/>
    <property type="match status" value="1"/>
</dbReference>
<dbReference type="PRINTS" id="PR00368">
    <property type="entry name" value="FADPNR"/>
</dbReference>
<keyword evidence="3" id="KW-0285">Flavoprotein</keyword>
<comment type="caution">
    <text evidence="8">The sequence shown here is derived from an EMBL/GenBank/DDBJ whole genome shotgun (WGS) entry which is preliminary data.</text>
</comment>
<dbReference type="Pfam" id="PF07992">
    <property type="entry name" value="Pyr_redox_2"/>
    <property type="match status" value="1"/>
</dbReference>
<dbReference type="Gene3D" id="3.50.50.60">
    <property type="entry name" value="FAD/NAD(P)-binding domain"/>
    <property type="match status" value="2"/>
</dbReference>
<evidence type="ECO:0000256" key="4">
    <source>
        <dbReference type="ARBA" id="ARBA00022827"/>
    </source>
</evidence>
<dbReference type="SUPFAM" id="SSF55424">
    <property type="entry name" value="FAD/NAD-linked reductases, dimerisation (C-terminal) domain"/>
    <property type="match status" value="1"/>
</dbReference>
<feature type="domain" description="Pyridine nucleotide-disulphide oxidoreductase dimerisation" evidence="6">
    <location>
        <begin position="375"/>
        <end position="481"/>
    </location>
</feature>
<sequence>MTRSEATASTTGTPEADEYDVIVIGAGPVGENVAERAHANGLSAVVVETELVGGECSYWACMPSKALLRPMAALADARRVEGASQAVRGSLDADAVLARRTAFTSDWQDGGQVDWLDSVAVDLRRGRARLDGPRRVKIEAPDGSTHTLTARHAVAVCTGSRAALPDLPGIEEARPWTSREATASKEVPGRLAVVGGGVVGAEMAVAWRALGAEVTMLVRGERLLPRMEPFAGELVAEALTEAGAEVRTGVSVESLRRPSTDRPVTLALSDGGQLEADEVLFATGRRPRTEDLGLETVGCEPGSWLTVDDTCRVKDVHGGWLYAVGDANGRALLTHQGKYQARIAGAAIGARAAGVPLLETDRWGAHAATADHEAVPQVVFTDPEAASVGLTAEDAERRGLRVRAVDLEMGEVAGAALYADGYRGRARMVVDLDREVLVGVTFVGPGVSELLHSATVAVAGEVPVERLWHAVPSYPTISEVWLRLLETYRG</sequence>
<keyword evidence="5" id="KW-0520">NAD</keyword>
<dbReference type="InterPro" id="IPR001100">
    <property type="entry name" value="Pyr_nuc-diS_OxRdtase"/>
</dbReference>
<evidence type="ECO:0000256" key="5">
    <source>
        <dbReference type="ARBA" id="ARBA00023027"/>
    </source>
</evidence>
<comment type="similarity">
    <text evidence="2">Belongs to the class-I pyridine nucleotide-disulfide oxidoreductase family.</text>
</comment>
<protein>
    <submittedName>
        <fullName evidence="8">NAD(P)/FAD-dependent oxidoreductase</fullName>
    </submittedName>
</protein>
<accession>A0ABS9T508</accession>
<dbReference type="Gene3D" id="3.30.390.30">
    <property type="match status" value="1"/>
</dbReference>
<dbReference type="SUPFAM" id="SSF51905">
    <property type="entry name" value="FAD/NAD(P)-binding domain"/>
    <property type="match status" value="1"/>
</dbReference>
<dbReference type="PRINTS" id="PR00411">
    <property type="entry name" value="PNDRDTASEI"/>
</dbReference>
<dbReference type="Proteomes" id="UP001166784">
    <property type="component" value="Unassembled WGS sequence"/>
</dbReference>
<evidence type="ECO:0000256" key="3">
    <source>
        <dbReference type="ARBA" id="ARBA00022630"/>
    </source>
</evidence>
<dbReference type="InterPro" id="IPR016156">
    <property type="entry name" value="FAD/NAD-linked_Rdtase_dimer_sf"/>
</dbReference>